<reference evidence="3 4" key="1">
    <citation type="submission" date="2019-02" db="EMBL/GenBank/DDBJ databases">
        <title>Deep-cultivation of Planctomycetes and their phenomic and genomic characterization uncovers novel biology.</title>
        <authorList>
            <person name="Wiegand S."/>
            <person name="Jogler M."/>
            <person name="Boedeker C."/>
            <person name="Pinto D."/>
            <person name="Vollmers J."/>
            <person name="Rivas-Marin E."/>
            <person name="Kohn T."/>
            <person name="Peeters S.H."/>
            <person name="Heuer A."/>
            <person name="Rast P."/>
            <person name="Oberbeckmann S."/>
            <person name="Bunk B."/>
            <person name="Jeske O."/>
            <person name="Meyerdierks A."/>
            <person name="Storesund J.E."/>
            <person name="Kallscheuer N."/>
            <person name="Luecker S."/>
            <person name="Lage O.M."/>
            <person name="Pohl T."/>
            <person name="Merkel B.J."/>
            <person name="Hornburger P."/>
            <person name="Mueller R.-W."/>
            <person name="Bruemmer F."/>
            <person name="Labrenz M."/>
            <person name="Spormann A.M."/>
            <person name="Op den Camp H."/>
            <person name="Overmann J."/>
            <person name="Amann R."/>
            <person name="Jetten M.S.M."/>
            <person name="Mascher T."/>
            <person name="Medema M.H."/>
            <person name="Devos D.P."/>
            <person name="Kaster A.-K."/>
            <person name="Ovreas L."/>
            <person name="Rohde M."/>
            <person name="Galperin M.Y."/>
            <person name="Jogler C."/>
        </authorList>
    </citation>
    <scope>NUCLEOTIDE SEQUENCE [LARGE SCALE GENOMIC DNA]</scope>
    <source>
        <strain evidence="3 4">Pan181</strain>
    </source>
</reference>
<evidence type="ECO:0000256" key="1">
    <source>
        <dbReference type="SAM" id="MobiDB-lite"/>
    </source>
</evidence>
<feature type="compositionally biased region" description="Basic and acidic residues" evidence="1">
    <location>
        <begin position="1"/>
        <end position="12"/>
    </location>
</feature>
<keyword evidence="2" id="KW-1133">Transmembrane helix</keyword>
<evidence type="ECO:0000313" key="3">
    <source>
        <dbReference type="EMBL" id="QDU58294.1"/>
    </source>
</evidence>
<proteinExistence type="predicted"/>
<organism evidence="3 4">
    <name type="scientific">Aeoliella mucimassa</name>
    <dbReference type="NCBI Taxonomy" id="2527972"/>
    <lineage>
        <taxon>Bacteria</taxon>
        <taxon>Pseudomonadati</taxon>
        <taxon>Planctomycetota</taxon>
        <taxon>Planctomycetia</taxon>
        <taxon>Pirellulales</taxon>
        <taxon>Lacipirellulaceae</taxon>
        <taxon>Aeoliella</taxon>
    </lineage>
</organism>
<dbReference type="RefSeq" id="WP_145250032.1">
    <property type="nucleotide sequence ID" value="NZ_CP036278.1"/>
</dbReference>
<keyword evidence="2" id="KW-0812">Transmembrane</keyword>
<evidence type="ECO:0000256" key="2">
    <source>
        <dbReference type="SAM" id="Phobius"/>
    </source>
</evidence>
<dbReference type="KEGG" id="amuc:Pan181_45270"/>
<keyword evidence="2" id="KW-0472">Membrane</keyword>
<protein>
    <submittedName>
        <fullName evidence="3">Uncharacterized protein</fullName>
    </submittedName>
</protein>
<name>A0A518AU87_9BACT</name>
<gene>
    <name evidence="3" type="ORF">Pan181_45270</name>
</gene>
<feature type="region of interest" description="Disordered" evidence="1">
    <location>
        <begin position="1"/>
        <end position="24"/>
    </location>
</feature>
<feature type="transmembrane region" description="Helical" evidence="2">
    <location>
        <begin position="33"/>
        <end position="56"/>
    </location>
</feature>
<dbReference type="EMBL" id="CP036278">
    <property type="protein sequence ID" value="QDU58294.1"/>
    <property type="molecule type" value="Genomic_DNA"/>
</dbReference>
<dbReference type="Proteomes" id="UP000315750">
    <property type="component" value="Chromosome"/>
</dbReference>
<keyword evidence="4" id="KW-1185">Reference proteome</keyword>
<evidence type="ECO:0000313" key="4">
    <source>
        <dbReference type="Proteomes" id="UP000315750"/>
    </source>
</evidence>
<dbReference type="AlphaFoldDB" id="A0A518AU87"/>
<sequence>MSEQTLLREPRTDSPTAPRPGERGSYYYPYIELASLGTLFGGWAYALLIGLVPCLLQFSSSDSGGMLGRVDIYVA</sequence>
<accession>A0A518AU87</accession>